<dbReference type="GO" id="GO:0033214">
    <property type="term" value="P:siderophore-iron import into cell"/>
    <property type="evidence" value="ECO:0007669"/>
    <property type="project" value="TreeGrafter"/>
</dbReference>
<protein>
    <submittedName>
        <fullName evidence="9">Iron ABC transporter</fullName>
    </submittedName>
</protein>
<feature type="transmembrane region" description="Helical" evidence="8">
    <location>
        <begin position="205"/>
        <end position="223"/>
    </location>
</feature>
<evidence type="ECO:0000256" key="1">
    <source>
        <dbReference type="ARBA" id="ARBA00004651"/>
    </source>
</evidence>
<keyword evidence="4" id="KW-1003">Cell membrane</keyword>
<dbReference type="FunFam" id="1.10.3470.10:FF:000001">
    <property type="entry name" value="Vitamin B12 ABC transporter permease BtuC"/>
    <property type="match status" value="1"/>
</dbReference>
<dbReference type="Pfam" id="PF01032">
    <property type="entry name" value="FecCD"/>
    <property type="match status" value="1"/>
</dbReference>
<dbReference type="RefSeq" id="WP_102552125.1">
    <property type="nucleotide sequence ID" value="NZ_MCZF01000092.1"/>
</dbReference>
<evidence type="ECO:0000313" key="9">
    <source>
        <dbReference type="EMBL" id="PMM56101.1"/>
    </source>
</evidence>
<feature type="transmembrane region" description="Helical" evidence="8">
    <location>
        <begin position="316"/>
        <end position="333"/>
    </location>
</feature>
<comment type="caution">
    <text evidence="9">The sequence shown here is derived from an EMBL/GenBank/DDBJ whole genome shotgun (WGS) entry which is preliminary data.</text>
</comment>
<evidence type="ECO:0000256" key="4">
    <source>
        <dbReference type="ARBA" id="ARBA00022475"/>
    </source>
</evidence>
<dbReference type="GO" id="GO:0022857">
    <property type="term" value="F:transmembrane transporter activity"/>
    <property type="evidence" value="ECO:0007669"/>
    <property type="project" value="InterPro"/>
</dbReference>
<accession>A0A2N7JRK6</accession>
<feature type="transmembrane region" description="Helical" evidence="8">
    <location>
        <begin position="98"/>
        <end position="119"/>
    </location>
</feature>
<keyword evidence="6 8" id="KW-1133">Transmembrane helix</keyword>
<dbReference type="InterPro" id="IPR037294">
    <property type="entry name" value="ABC_BtuC-like"/>
</dbReference>
<evidence type="ECO:0000256" key="7">
    <source>
        <dbReference type="ARBA" id="ARBA00023136"/>
    </source>
</evidence>
<feature type="transmembrane region" description="Helical" evidence="8">
    <location>
        <begin position="156"/>
        <end position="175"/>
    </location>
</feature>
<keyword evidence="7 8" id="KW-0472">Membrane</keyword>
<dbReference type="InterPro" id="IPR000522">
    <property type="entry name" value="ABC_transptr_permease_BtuC"/>
</dbReference>
<comment type="subcellular location">
    <subcellularLocation>
        <location evidence="1">Cell membrane</location>
        <topology evidence="1">Multi-pass membrane protein</topology>
    </subcellularLocation>
</comment>
<feature type="transmembrane region" description="Helical" evidence="8">
    <location>
        <begin position="69"/>
        <end position="86"/>
    </location>
</feature>
<evidence type="ECO:0000256" key="6">
    <source>
        <dbReference type="ARBA" id="ARBA00022989"/>
    </source>
</evidence>
<proteinExistence type="inferred from homology"/>
<feature type="transmembrane region" description="Helical" evidence="8">
    <location>
        <begin position="243"/>
        <end position="271"/>
    </location>
</feature>
<dbReference type="EMBL" id="MCZF01000092">
    <property type="protein sequence ID" value="PMM56101.1"/>
    <property type="molecule type" value="Genomic_DNA"/>
</dbReference>
<sequence>MSLINSKPSNKILLGFLIVFLALILGTVASMISYSSFELRLDDLWGYWFSFDEASIQHQILSSLRAPRVMTSMLIGVNLAVAGLLMQGLTANPLASPSILGINAGASCFIALSSMNFALLPELPLPVSALLGGLVSGLLVLSLGGFFSGKSHPIKLVLAGIAVNALVVGITRSALILADDMAYSVLNWLAGSIANVTWEDWTKFWPVSLVGITLTLSLARSLNLLTLGDDIATGLGVNLTRTRIIACISVLLLTTSSVAIAGPIAFVGLLVPHIARKLVGTNHFVLLPVTAALGASLLLWSDVISRMVAFPAETPVGVITALIGSPFFIALAVRSKVS</sequence>
<evidence type="ECO:0000256" key="2">
    <source>
        <dbReference type="ARBA" id="ARBA00007935"/>
    </source>
</evidence>
<feature type="transmembrane region" description="Helical" evidence="8">
    <location>
        <begin position="125"/>
        <end position="144"/>
    </location>
</feature>
<feature type="transmembrane region" description="Helical" evidence="8">
    <location>
        <begin position="283"/>
        <end position="304"/>
    </location>
</feature>
<dbReference type="PANTHER" id="PTHR30472:SF1">
    <property type="entry name" value="FE(3+) DICITRATE TRANSPORT SYSTEM PERMEASE PROTEIN FECC-RELATED"/>
    <property type="match status" value="1"/>
</dbReference>
<keyword evidence="3" id="KW-0813">Transport</keyword>
<keyword evidence="5 8" id="KW-0812">Transmembrane</keyword>
<comment type="similarity">
    <text evidence="2">Belongs to the binding-protein-dependent transport system permease family. FecCD subfamily.</text>
</comment>
<dbReference type="SUPFAM" id="SSF81345">
    <property type="entry name" value="ABC transporter involved in vitamin B12 uptake, BtuC"/>
    <property type="match status" value="1"/>
</dbReference>
<gene>
    <name evidence="9" type="ORF">BCT54_22080</name>
</gene>
<evidence type="ECO:0000313" key="10">
    <source>
        <dbReference type="Proteomes" id="UP000235533"/>
    </source>
</evidence>
<dbReference type="GO" id="GO:0005886">
    <property type="term" value="C:plasma membrane"/>
    <property type="evidence" value="ECO:0007669"/>
    <property type="project" value="UniProtKB-SubCell"/>
</dbReference>
<dbReference type="PANTHER" id="PTHR30472">
    <property type="entry name" value="FERRIC ENTEROBACTIN TRANSPORT SYSTEM PERMEASE PROTEIN"/>
    <property type="match status" value="1"/>
</dbReference>
<feature type="transmembrane region" description="Helical" evidence="8">
    <location>
        <begin position="12"/>
        <end position="34"/>
    </location>
</feature>
<organism evidence="9 10">
    <name type="scientific">Vibrio splendidus</name>
    <dbReference type="NCBI Taxonomy" id="29497"/>
    <lineage>
        <taxon>Bacteria</taxon>
        <taxon>Pseudomonadati</taxon>
        <taxon>Pseudomonadota</taxon>
        <taxon>Gammaproteobacteria</taxon>
        <taxon>Vibrionales</taxon>
        <taxon>Vibrionaceae</taxon>
        <taxon>Vibrio</taxon>
    </lineage>
</organism>
<evidence type="ECO:0000256" key="5">
    <source>
        <dbReference type="ARBA" id="ARBA00022692"/>
    </source>
</evidence>
<dbReference type="AlphaFoldDB" id="A0A2N7JRK6"/>
<dbReference type="Gene3D" id="1.10.3470.10">
    <property type="entry name" value="ABC transporter involved in vitamin B12 uptake, BtuC"/>
    <property type="match status" value="1"/>
</dbReference>
<dbReference type="CDD" id="cd06550">
    <property type="entry name" value="TM_ABC_iron-siderophores_like"/>
    <property type="match status" value="1"/>
</dbReference>
<dbReference type="Proteomes" id="UP000235533">
    <property type="component" value="Unassembled WGS sequence"/>
</dbReference>
<name>A0A2N7JRK6_VIBSP</name>
<evidence type="ECO:0000256" key="3">
    <source>
        <dbReference type="ARBA" id="ARBA00022448"/>
    </source>
</evidence>
<evidence type="ECO:0000256" key="8">
    <source>
        <dbReference type="SAM" id="Phobius"/>
    </source>
</evidence>
<reference evidence="10" key="1">
    <citation type="submission" date="2016-07" db="EMBL/GenBank/DDBJ databases">
        <title>Nontailed viruses are major unrecognized killers of bacteria in the ocean.</title>
        <authorList>
            <person name="Kauffman K."/>
            <person name="Hussain F."/>
            <person name="Yang J."/>
            <person name="Arevalo P."/>
            <person name="Brown J."/>
            <person name="Cutler M."/>
            <person name="Kelly L."/>
            <person name="Polz M.F."/>
        </authorList>
    </citation>
    <scope>NUCLEOTIDE SEQUENCE [LARGE SCALE GENOMIC DNA]</scope>
    <source>
        <strain evidence="10">10N.261.48.B5</strain>
    </source>
</reference>